<proteinExistence type="predicted"/>
<gene>
    <name evidence="1" type="ORF">Tco_0941701</name>
</gene>
<evidence type="ECO:0000313" key="2">
    <source>
        <dbReference type="Proteomes" id="UP001151760"/>
    </source>
</evidence>
<accession>A0ABQ5DU73</accession>
<keyword evidence="2" id="KW-1185">Reference proteome</keyword>
<dbReference type="EMBL" id="BQNB010015594">
    <property type="protein sequence ID" value="GJT41836.1"/>
    <property type="molecule type" value="Genomic_DNA"/>
</dbReference>
<name>A0ABQ5DU73_9ASTR</name>
<sequence length="74" mass="8226">LLLKGVSGVYVLTNGHDILEGSSAGYAETLEKDLADLHSKDIDAEVASGGRHMYVSMSPWIVMRYIRRRARSYV</sequence>
<reference evidence="1" key="2">
    <citation type="submission" date="2022-01" db="EMBL/GenBank/DDBJ databases">
        <authorList>
            <person name="Yamashiro T."/>
            <person name="Shiraishi A."/>
            <person name="Satake H."/>
            <person name="Nakayama K."/>
        </authorList>
    </citation>
    <scope>NUCLEOTIDE SEQUENCE</scope>
</reference>
<reference evidence="1" key="1">
    <citation type="journal article" date="2022" name="Int. J. Mol. Sci.">
        <title>Draft Genome of Tanacetum Coccineum: Genomic Comparison of Closely Related Tanacetum-Family Plants.</title>
        <authorList>
            <person name="Yamashiro T."/>
            <person name="Shiraishi A."/>
            <person name="Nakayama K."/>
            <person name="Satake H."/>
        </authorList>
    </citation>
    <scope>NUCLEOTIDE SEQUENCE</scope>
</reference>
<organism evidence="1 2">
    <name type="scientific">Tanacetum coccineum</name>
    <dbReference type="NCBI Taxonomy" id="301880"/>
    <lineage>
        <taxon>Eukaryota</taxon>
        <taxon>Viridiplantae</taxon>
        <taxon>Streptophyta</taxon>
        <taxon>Embryophyta</taxon>
        <taxon>Tracheophyta</taxon>
        <taxon>Spermatophyta</taxon>
        <taxon>Magnoliopsida</taxon>
        <taxon>eudicotyledons</taxon>
        <taxon>Gunneridae</taxon>
        <taxon>Pentapetalae</taxon>
        <taxon>asterids</taxon>
        <taxon>campanulids</taxon>
        <taxon>Asterales</taxon>
        <taxon>Asteraceae</taxon>
        <taxon>Asteroideae</taxon>
        <taxon>Anthemideae</taxon>
        <taxon>Anthemidinae</taxon>
        <taxon>Tanacetum</taxon>
    </lineage>
</organism>
<dbReference type="Proteomes" id="UP001151760">
    <property type="component" value="Unassembled WGS sequence"/>
</dbReference>
<protein>
    <submittedName>
        <fullName evidence="1">2,3-bisphosphoglycerate-independent phosphoglycerate mutase</fullName>
    </submittedName>
</protein>
<evidence type="ECO:0000313" key="1">
    <source>
        <dbReference type="EMBL" id="GJT41836.1"/>
    </source>
</evidence>
<feature type="non-terminal residue" evidence="1">
    <location>
        <position position="1"/>
    </location>
</feature>
<comment type="caution">
    <text evidence="1">The sequence shown here is derived from an EMBL/GenBank/DDBJ whole genome shotgun (WGS) entry which is preliminary data.</text>
</comment>